<sequence>MSNSSTTHEVHLAIYDLSMGMARTLSAHLLGPQHAVEIIPHTAILAFGKEYYFGQGIDWCSPHEFRSTRGIYPIDVHSLGHTSCTEEEFESWCRAQSASRFRVDSYDLFQRNCNNFSEEAARHGLRLPNGVPRWILDLPQKVLSSPMGVMLRPLLEQMQITNNAPTNLPTGGNAGPMRASRPTFAQDTSSSASLTLTANNPWASVPSAFLSTPSAQPSSPAKQTTDTTSTKAVNVKPVTPIIDKQAALLSTDTGVVKICIDRLKPKEEHSRLLLKLSNEKASWTPEEIISVHEYLRSAIDDPAQHVSYALMLMRLVVLKRALGAEGVGAIETWMQSVQLVAKLLLEEKFPSIANRSMAWCIISNAIGFTEFPDSIVFADSDNYNFIQVVDRALHDCGSSKDRSTISLRQSAGAFLYNASRYLTREDVGSGEVEFDGSAELSEKHMAILLGCLENLQDETDDSTMQRLLMAIGQLLKSHRFGKTAANLVSDLGLFDENIRKGKGMHVETLVKEVAAMLG</sequence>
<keyword evidence="8" id="KW-1185">Reference proteome</keyword>
<evidence type="ECO:0000256" key="2">
    <source>
        <dbReference type="ARBA" id="ARBA00022670"/>
    </source>
</evidence>
<reference evidence="7 8" key="1">
    <citation type="submission" date="2024-10" db="EMBL/GenBank/DDBJ databases">
        <title>Updated reference genomes for cyclostephanoid diatoms.</title>
        <authorList>
            <person name="Roberts W.R."/>
            <person name="Alverson A.J."/>
        </authorList>
    </citation>
    <scope>NUCLEOTIDE SEQUENCE [LARGE SCALE GENOMIC DNA]</scope>
    <source>
        <strain evidence="7 8">AJA228-03</strain>
    </source>
</reference>
<feature type="compositionally biased region" description="Polar residues" evidence="4">
    <location>
        <begin position="209"/>
        <end position="231"/>
    </location>
</feature>
<dbReference type="Gene3D" id="1.25.10.10">
    <property type="entry name" value="Leucine-rich Repeat Variant"/>
    <property type="match status" value="1"/>
</dbReference>
<feature type="domain" description="PPPDE" evidence="6">
    <location>
        <begin position="8"/>
        <end position="156"/>
    </location>
</feature>
<dbReference type="Proteomes" id="UP001530377">
    <property type="component" value="Unassembled WGS sequence"/>
</dbReference>
<evidence type="ECO:0000256" key="1">
    <source>
        <dbReference type="ARBA" id="ARBA00008140"/>
    </source>
</evidence>
<dbReference type="Pfam" id="PF05903">
    <property type="entry name" value="Peptidase_C97"/>
    <property type="match status" value="1"/>
</dbReference>
<dbReference type="InterPro" id="IPR008580">
    <property type="entry name" value="PPPDE_dom"/>
</dbReference>
<accession>A0ABD3RAD4</accession>
<comment type="similarity">
    <text evidence="1">Belongs to the DeSI family.</text>
</comment>
<dbReference type="PANTHER" id="PTHR12378:SF7">
    <property type="entry name" value="DESUMOYLATING ISOPEPTIDASE 1"/>
    <property type="match status" value="1"/>
</dbReference>
<dbReference type="EMBL" id="JALLPB020000375">
    <property type="protein sequence ID" value="KAL3809788.1"/>
    <property type="molecule type" value="Genomic_DNA"/>
</dbReference>
<evidence type="ECO:0000256" key="3">
    <source>
        <dbReference type="ARBA" id="ARBA00022801"/>
    </source>
</evidence>
<dbReference type="SMART" id="SM01179">
    <property type="entry name" value="DUF862"/>
    <property type="match status" value="1"/>
</dbReference>
<feature type="region of interest" description="Disordered" evidence="4">
    <location>
        <begin position="163"/>
        <end position="192"/>
    </location>
</feature>
<evidence type="ECO:0000259" key="5">
    <source>
        <dbReference type="PROSITE" id="PS51396"/>
    </source>
</evidence>
<dbReference type="PANTHER" id="PTHR12378">
    <property type="entry name" value="DESUMOYLATING ISOPEPTIDASE"/>
    <property type="match status" value="1"/>
</dbReference>
<dbReference type="AlphaFoldDB" id="A0ABD3RAD4"/>
<dbReference type="InterPro" id="IPR013535">
    <property type="entry name" value="PUL_dom"/>
</dbReference>
<dbReference type="PROSITE" id="PS51858">
    <property type="entry name" value="PPPDE"/>
    <property type="match status" value="1"/>
</dbReference>
<feature type="domain" description="PUL" evidence="5">
    <location>
        <begin position="217"/>
        <end position="518"/>
    </location>
</feature>
<dbReference type="GO" id="GO:0008233">
    <property type="term" value="F:peptidase activity"/>
    <property type="evidence" value="ECO:0007669"/>
    <property type="project" value="UniProtKB-KW"/>
</dbReference>
<comment type="caution">
    <text evidence="7">The sequence shown here is derived from an EMBL/GenBank/DDBJ whole genome shotgun (WGS) entry which is preliminary data.</text>
</comment>
<evidence type="ECO:0000259" key="6">
    <source>
        <dbReference type="PROSITE" id="PS51858"/>
    </source>
</evidence>
<dbReference type="PROSITE" id="PS51396">
    <property type="entry name" value="PUL"/>
    <property type="match status" value="1"/>
</dbReference>
<organism evidence="7 8">
    <name type="scientific">Cyclostephanos tholiformis</name>
    <dbReference type="NCBI Taxonomy" id="382380"/>
    <lineage>
        <taxon>Eukaryota</taxon>
        <taxon>Sar</taxon>
        <taxon>Stramenopiles</taxon>
        <taxon>Ochrophyta</taxon>
        <taxon>Bacillariophyta</taxon>
        <taxon>Coscinodiscophyceae</taxon>
        <taxon>Thalassiosirophycidae</taxon>
        <taxon>Stephanodiscales</taxon>
        <taxon>Stephanodiscaceae</taxon>
        <taxon>Cyclostephanos</taxon>
    </lineage>
</organism>
<protein>
    <recommendedName>
        <fullName evidence="9">PPPDE domain-containing protein</fullName>
    </recommendedName>
</protein>
<keyword evidence="3" id="KW-0378">Hydrolase</keyword>
<dbReference type="InterPro" id="IPR042266">
    <property type="entry name" value="PPPDE_sf"/>
</dbReference>
<evidence type="ECO:0000256" key="4">
    <source>
        <dbReference type="SAM" id="MobiDB-lite"/>
    </source>
</evidence>
<evidence type="ECO:0000313" key="8">
    <source>
        <dbReference type="Proteomes" id="UP001530377"/>
    </source>
</evidence>
<dbReference type="Gene3D" id="3.90.1720.30">
    <property type="entry name" value="PPPDE domains"/>
    <property type="match status" value="1"/>
</dbReference>
<evidence type="ECO:0000313" key="7">
    <source>
        <dbReference type="EMBL" id="KAL3809788.1"/>
    </source>
</evidence>
<evidence type="ECO:0008006" key="9">
    <source>
        <dbReference type="Google" id="ProtNLM"/>
    </source>
</evidence>
<name>A0ABD3RAD4_9STRA</name>
<keyword evidence="2" id="KW-0645">Protease</keyword>
<dbReference type="Pfam" id="PF08324">
    <property type="entry name" value="PUL"/>
    <property type="match status" value="1"/>
</dbReference>
<feature type="region of interest" description="Disordered" evidence="4">
    <location>
        <begin position="208"/>
        <end position="231"/>
    </location>
</feature>
<dbReference type="GO" id="GO:0006508">
    <property type="term" value="P:proteolysis"/>
    <property type="evidence" value="ECO:0007669"/>
    <property type="project" value="UniProtKB-KW"/>
</dbReference>
<dbReference type="InterPro" id="IPR011989">
    <property type="entry name" value="ARM-like"/>
</dbReference>
<gene>
    <name evidence="7" type="ORF">ACHAXA_004029</name>
</gene>
<proteinExistence type="inferred from homology"/>